<feature type="compositionally biased region" description="Pro residues" evidence="5">
    <location>
        <begin position="581"/>
        <end position="593"/>
    </location>
</feature>
<evidence type="ECO:0000256" key="3">
    <source>
        <dbReference type="ARBA" id="ARBA00022722"/>
    </source>
</evidence>
<dbReference type="InterPro" id="IPR036397">
    <property type="entry name" value="RNaseH_sf"/>
</dbReference>
<gene>
    <name evidence="6" type="ORF">QTO34_012844</name>
</gene>
<organism evidence="6 7">
    <name type="scientific">Cnephaeus nilssonii</name>
    <name type="common">Northern bat</name>
    <name type="synonym">Eptesicus nilssonii</name>
    <dbReference type="NCBI Taxonomy" id="3371016"/>
    <lineage>
        <taxon>Eukaryota</taxon>
        <taxon>Metazoa</taxon>
        <taxon>Chordata</taxon>
        <taxon>Craniata</taxon>
        <taxon>Vertebrata</taxon>
        <taxon>Euteleostomi</taxon>
        <taxon>Mammalia</taxon>
        <taxon>Eutheria</taxon>
        <taxon>Laurasiatheria</taxon>
        <taxon>Chiroptera</taxon>
        <taxon>Yangochiroptera</taxon>
        <taxon>Vespertilionidae</taxon>
        <taxon>Cnephaeus</taxon>
    </lineage>
</organism>
<name>A0AA40HAK9_CNENI</name>
<dbReference type="InterPro" id="IPR021109">
    <property type="entry name" value="Peptidase_aspartic_dom_sf"/>
</dbReference>
<dbReference type="PANTHER" id="PTHR37984:SF5">
    <property type="entry name" value="PROTEIN NYNRIN-LIKE"/>
    <property type="match status" value="1"/>
</dbReference>
<feature type="compositionally biased region" description="Pro residues" evidence="5">
    <location>
        <begin position="557"/>
        <end position="568"/>
    </location>
</feature>
<accession>A0AA40HAK9</accession>
<dbReference type="InterPro" id="IPR043502">
    <property type="entry name" value="DNA/RNA_pol_sf"/>
</dbReference>
<keyword evidence="1" id="KW-0808">Transferase</keyword>
<evidence type="ECO:0000313" key="6">
    <source>
        <dbReference type="EMBL" id="KAK1327699.1"/>
    </source>
</evidence>
<keyword evidence="3" id="KW-0540">Nuclease</keyword>
<evidence type="ECO:0000256" key="5">
    <source>
        <dbReference type="SAM" id="MobiDB-lite"/>
    </source>
</evidence>
<keyword evidence="4" id="KW-0378">Hydrolase</keyword>
<dbReference type="SUPFAM" id="SSF53098">
    <property type="entry name" value="Ribonuclease H-like"/>
    <property type="match status" value="1"/>
</dbReference>
<evidence type="ECO:0000256" key="4">
    <source>
        <dbReference type="ARBA" id="ARBA00022759"/>
    </source>
</evidence>
<dbReference type="AlphaFoldDB" id="A0AA40HAK9"/>
<dbReference type="GO" id="GO:0004519">
    <property type="term" value="F:endonuclease activity"/>
    <property type="evidence" value="ECO:0007669"/>
    <property type="project" value="UniProtKB-KW"/>
</dbReference>
<protein>
    <recommendedName>
        <fullName evidence="8">Integrase catalytic domain-containing protein</fullName>
    </recommendedName>
</protein>
<dbReference type="EMBL" id="JAULJE010000026">
    <property type="protein sequence ID" value="KAK1327699.1"/>
    <property type="molecule type" value="Genomic_DNA"/>
</dbReference>
<dbReference type="Gene3D" id="2.40.70.10">
    <property type="entry name" value="Acid Proteases"/>
    <property type="match status" value="1"/>
</dbReference>
<dbReference type="PANTHER" id="PTHR37984">
    <property type="entry name" value="PROTEIN CBG26694"/>
    <property type="match status" value="1"/>
</dbReference>
<evidence type="ECO:0000256" key="1">
    <source>
        <dbReference type="ARBA" id="ARBA00022679"/>
    </source>
</evidence>
<dbReference type="InterPro" id="IPR050951">
    <property type="entry name" value="Retrovirus_Pol_polyprotein"/>
</dbReference>
<reference evidence="6" key="1">
    <citation type="submission" date="2023-06" db="EMBL/GenBank/DDBJ databases">
        <title>Reference genome for the Northern bat (Eptesicus nilssonii), a most northern bat species.</title>
        <authorList>
            <person name="Laine V.N."/>
            <person name="Pulliainen A.T."/>
            <person name="Lilley T.M."/>
        </authorList>
    </citation>
    <scope>NUCLEOTIDE SEQUENCE</scope>
    <source>
        <strain evidence="6">BLF_Eptnil</strain>
        <tissue evidence="6">Kidney</tissue>
    </source>
</reference>
<dbReference type="Gene3D" id="3.10.20.370">
    <property type="match status" value="1"/>
</dbReference>
<feature type="non-terminal residue" evidence="6">
    <location>
        <position position="607"/>
    </location>
</feature>
<dbReference type="Proteomes" id="UP001177744">
    <property type="component" value="Unassembled WGS sequence"/>
</dbReference>
<dbReference type="GO" id="GO:0003676">
    <property type="term" value="F:nucleic acid binding"/>
    <property type="evidence" value="ECO:0007669"/>
    <property type="project" value="InterPro"/>
</dbReference>
<comment type="caution">
    <text evidence="6">The sequence shown here is derived from an EMBL/GenBank/DDBJ whole genome shotgun (WGS) entry which is preliminary data.</text>
</comment>
<proteinExistence type="predicted"/>
<dbReference type="SUPFAM" id="SSF56672">
    <property type="entry name" value="DNA/RNA polymerases"/>
    <property type="match status" value="1"/>
</dbReference>
<dbReference type="GO" id="GO:0016779">
    <property type="term" value="F:nucleotidyltransferase activity"/>
    <property type="evidence" value="ECO:0007669"/>
    <property type="project" value="UniProtKB-KW"/>
</dbReference>
<dbReference type="InterPro" id="IPR012337">
    <property type="entry name" value="RNaseH-like_sf"/>
</dbReference>
<keyword evidence="7" id="KW-1185">Reference proteome</keyword>
<feature type="compositionally biased region" description="Polar residues" evidence="5">
    <location>
        <begin position="492"/>
        <end position="513"/>
    </location>
</feature>
<dbReference type="Gene3D" id="3.30.420.10">
    <property type="entry name" value="Ribonuclease H-like superfamily/Ribonuclease H"/>
    <property type="match status" value="3"/>
</dbReference>
<dbReference type="GO" id="GO:0006259">
    <property type="term" value="P:DNA metabolic process"/>
    <property type="evidence" value="ECO:0007669"/>
    <property type="project" value="UniProtKB-ARBA"/>
</dbReference>
<feature type="region of interest" description="Disordered" evidence="5">
    <location>
        <begin position="489"/>
        <end position="519"/>
    </location>
</feature>
<evidence type="ECO:0008006" key="8">
    <source>
        <dbReference type="Google" id="ProtNLM"/>
    </source>
</evidence>
<keyword evidence="4" id="KW-0255">Endonuclease</keyword>
<keyword evidence="2" id="KW-0548">Nucleotidyltransferase</keyword>
<evidence type="ECO:0000256" key="2">
    <source>
        <dbReference type="ARBA" id="ARBA00022695"/>
    </source>
</evidence>
<sequence length="607" mass="67534">MGATYSVLNIKLTQKSLAIISVADVTGQMHQQAFLQFLECQLWNLKLSPSFLYMLESSIPLLGWDLFCKLHAQVTFSPEKQQLHLQISLQNPILLVKPNLDDYHFVQDLRAINDIAQDIHPTVTNPYILLTTLPRIADGSRFGSKGCFQISAPALGLPNSQKHFKIYESCLCNNITDLNHLANCGYKVSSHKAQICNQEITHLGFQLRQGMAVFRCILIHNFGLTVKPLYDFLKGMDTQPLSTLNGVKTAFDTIKEKLTSAHALGLPNPQKPFKFYVHEKQGVGLEVLIQMLGDSPQHTAYFSKKLDHTIKGSRKIHSGTICLCLYHISFNLTRTKGCILVNSWVNGKMSSHFARQPKCYLTNYNSLKHSYLLLRVVIDSDLRNYWPGVLQPTRPVQPPLADFDCGLYTDTSSFMENGQRRAGYAVVTISKVIEAHVSSAGTSAQKAELNCSHQSISTISRQKIYPTRTKEAAEVANFLLKEIIPRFGPPDSIQSDNGPSLYQRSPRNPQSTGKTEKMNHTLKKTLAKICQETHLRWDQMLPITLLQIRVVPQSPTSNPPFSPTPPSRPATCSPSFLPGPTSNPPFSPAPPSRPATCSPSFSPGPAS</sequence>
<feature type="region of interest" description="Disordered" evidence="5">
    <location>
        <begin position="554"/>
        <end position="607"/>
    </location>
</feature>
<evidence type="ECO:0000313" key="7">
    <source>
        <dbReference type="Proteomes" id="UP001177744"/>
    </source>
</evidence>